<evidence type="ECO:0000313" key="2">
    <source>
        <dbReference type="EMBL" id="KAJ5074322.1"/>
    </source>
</evidence>
<dbReference type="AlphaFoldDB" id="A0A9Q0RBP1"/>
<feature type="coiled-coil region" evidence="1">
    <location>
        <begin position="52"/>
        <end position="79"/>
    </location>
</feature>
<sequence length="109" mass="13284">MWSEDDENNVNDLFRENIEQESFTKLETEPIKQTTEKDDIATEIQALIQQKNELIIQAYEEYQTEMQKLIQEYKEKKREYDYEYALAFLNFKEKMNQLDQDNQSKKDLN</sequence>
<dbReference type="Proteomes" id="UP001149090">
    <property type="component" value="Unassembled WGS sequence"/>
</dbReference>
<evidence type="ECO:0000313" key="3">
    <source>
        <dbReference type="Proteomes" id="UP001149090"/>
    </source>
</evidence>
<keyword evidence="1" id="KW-0175">Coiled coil</keyword>
<protein>
    <submittedName>
        <fullName evidence="2">Uncharacterized protein</fullName>
    </submittedName>
</protein>
<dbReference type="EMBL" id="JAPDFW010000070">
    <property type="protein sequence ID" value="KAJ5074322.1"/>
    <property type="molecule type" value="Genomic_DNA"/>
</dbReference>
<organism evidence="2 3">
    <name type="scientific">Anaeramoeba ignava</name>
    <name type="common">Anaerobic marine amoeba</name>
    <dbReference type="NCBI Taxonomy" id="1746090"/>
    <lineage>
        <taxon>Eukaryota</taxon>
        <taxon>Metamonada</taxon>
        <taxon>Anaeramoebidae</taxon>
        <taxon>Anaeramoeba</taxon>
    </lineage>
</organism>
<reference evidence="2" key="1">
    <citation type="submission" date="2022-10" db="EMBL/GenBank/DDBJ databases">
        <title>Novel sulphate-reducing endosymbionts in the free-living metamonad Anaeramoeba.</title>
        <authorList>
            <person name="Jerlstrom-Hultqvist J."/>
            <person name="Cepicka I."/>
            <person name="Gallot-Lavallee L."/>
            <person name="Salas-Leiva D."/>
            <person name="Curtis B.A."/>
            <person name="Zahonova K."/>
            <person name="Pipaliya S."/>
            <person name="Dacks J."/>
            <person name="Roger A.J."/>
        </authorList>
    </citation>
    <scope>NUCLEOTIDE SEQUENCE</scope>
    <source>
        <strain evidence="2">BMAN</strain>
    </source>
</reference>
<proteinExistence type="predicted"/>
<comment type="caution">
    <text evidence="2">The sequence shown here is derived from an EMBL/GenBank/DDBJ whole genome shotgun (WGS) entry which is preliminary data.</text>
</comment>
<name>A0A9Q0RBP1_ANAIG</name>
<gene>
    <name evidence="2" type="ORF">M0811_00951</name>
</gene>
<accession>A0A9Q0RBP1</accession>
<keyword evidence="3" id="KW-1185">Reference proteome</keyword>
<evidence type="ECO:0000256" key="1">
    <source>
        <dbReference type="SAM" id="Coils"/>
    </source>
</evidence>